<dbReference type="STRING" id="177437.HRM2_24280"/>
<dbReference type="PANTHER" id="PTHR46521">
    <property type="entry name" value="SUCROSE-PHOSPHATASE 2-RELATED"/>
    <property type="match status" value="1"/>
</dbReference>
<dbReference type="Gene3D" id="3.40.50.1000">
    <property type="entry name" value="HAD superfamily/HAD-like"/>
    <property type="match status" value="1"/>
</dbReference>
<dbReference type="InterPro" id="IPR006379">
    <property type="entry name" value="HAD-SF_hydro_IIB"/>
</dbReference>
<dbReference type="SFLD" id="SFLDS00003">
    <property type="entry name" value="Haloacid_Dehalogenase"/>
    <property type="match status" value="1"/>
</dbReference>
<dbReference type="NCBIfam" id="TIGR01484">
    <property type="entry name" value="HAD-SF-IIB"/>
    <property type="match status" value="1"/>
</dbReference>
<dbReference type="HOGENOM" id="CLU_030534_2_0_7"/>
<dbReference type="GO" id="GO:0046524">
    <property type="term" value="F:sucrose-phosphate synthase activity"/>
    <property type="evidence" value="ECO:0007669"/>
    <property type="project" value="UniProtKB-EC"/>
</dbReference>
<dbReference type="InterPro" id="IPR006380">
    <property type="entry name" value="SPP-like_dom"/>
</dbReference>
<dbReference type="InterPro" id="IPR036412">
    <property type="entry name" value="HAD-like_sf"/>
</dbReference>
<protein>
    <submittedName>
        <fullName evidence="3">Hydrolase of HAD-superfamily</fullName>
        <ecNumber evidence="3">2.4.1.14</ecNumber>
    </submittedName>
</protein>
<evidence type="ECO:0000259" key="2">
    <source>
        <dbReference type="Pfam" id="PF05116"/>
    </source>
</evidence>
<reference evidence="3 4" key="1">
    <citation type="journal article" date="2009" name="Environ. Microbiol.">
        <title>Genome sequence of Desulfobacterium autotrophicum HRM2, a marine sulfate reducer oxidizing organic carbon completely to carbon dioxide.</title>
        <authorList>
            <person name="Strittmatter A.W."/>
            <person name="Liesegang H."/>
            <person name="Rabus R."/>
            <person name="Decker I."/>
            <person name="Amann J."/>
            <person name="Andres S."/>
            <person name="Henne A."/>
            <person name="Fricke W.F."/>
            <person name="Martinez-Arias R."/>
            <person name="Bartels D."/>
            <person name="Goesmann A."/>
            <person name="Krause L."/>
            <person name="Puehler A."/>
            <person name="Klenk H.P."/>
            <person name="Richter M."/>
            <person name="Schuler M."/>
            <person name="Gloeckner F.O."/>
            <person name="Meyerdierks A."/>
            <person name="Gottschalk G."/>
            <person name="Amann R."/>
        </authorList>
    </citation>
    <scope>NUCLEOTIDE SEQUENCE [LARGE SCALE GENOMIC DNA]</scope>
    <source>
        <strain evidence="4">ATCC 43914 / DSM 3382 / HRM2</strain>
    </source>
</reference>
<dbReference type="GO" id="GO:0016791">
    <property type="term" value="F:phosphatase activity"/>
    <property type="evidence" value="ECO:0007669"/>
    <property type="project" value="UniProtKB-ARBA"/>
</dbReference>
<sequence length="328" mass="37132">MRNCHSWMILNESIFQAVQMPQASLKPLNITIFFQPVKTPRKPQKKTMSNKLLLCTDMDRTVIPNGLHPEHPDARAQFRRLCNLPEIVLAYVTGRHLQLVEEAIKKYNLPEPDFIITDVGTKIYQKTCDNWISISQWQKQIAKDWQGKTHYQLQQALSRLPELKLQENSKQNDYKLSYYLPLSADHGKIEHQASLILAELGVNASLILSIDEPEQVGLLDVLPKNATKLHAIIFLQEYLDLGLEETIFCGDSGNDLPVLGSQIRSVLVANADRVIKKRSLELAEKNGSKGSLYVAEENDFPLGGNYCAGVLQGIAFYEPQIIKRLKIS</sequence>
<evidence type="ECO:0000256" key="1">
    <source>
        <dbReference type="ARBA" id="ARBA00022801"/>
    </source>
</evidence>
<dbReference type="SFLD" id="SFLDG01140">
    <property type="entry name" value="C2.B:_Phosphomannomutase_and_P"/>
    <property type="match status" value="1"/>
</dbReference>
<dbReference type="EMBL" id="CP001087">
    <property type="protein sequence ID" value="ACN15522.1"/>
    <property type="molecule type" value="Genomic_DNA"/>
</dbReference>
<name>C0QFV4_DESAH</name>
<keyword evidence="4" id="KW-1185">Reference proteome</keyword>
<keyword evidence="3" id="KW-0328">Glycosyltransferase</keyword>
<dbReference type="Gene3D" id="3.90.1070.10">
    <property type="match status" value="1"/>
</dbReference>
<dbReference type="eggNOG" id="COG0561">
    <property type="taxonomic scope" value="Bacteria"/>
</dbReference>
<dbReference type="SUPFAM" id="SSF56784">
    <property type="entry name" value="HAD-like"/>
    <property type="match status" value="1"/>
</dbReference>
<gene>
    <name evidence="3" type="ordered locus">HRM2_24280</name>
</gene>
<dbReference type="SFLD" id="SFLDG01141">
    <property type="entry name" value="C2.B.1:_Sucrose_Phosphatase_Li"/>
    <property type="match status" value="1"/>
</dbReference>
<evidence type="ECO:0000313" key="4">
    <source>
        <dbReference type="Proteomes" id="UP000000442"/>
    </source>
</evidence>
<dbReference type="InterPro" id="IPR051518">
    <property type="entry name" value="Sucrose_Phosphatase"/>
</dbReference>
<organism evidence="3 4">
    <name type="scientific">Desulforapulum autotrophicum (strain ATCC 43914 / DSM 3382 / VKM B-1955 / HRM2)</name>
    <name type="common">Desulfobacterium autotrophicum</name>
    <dbReference type="NCBI Taxonomy" id="177437"/>
    <lineage>
        <taxon>Bacteria</taxon>
        <taxon>Pseudomonadati</taxon>
        <taxon>Thermodesulfobacteriota</taxon>
        <taxon>Desulfobacteria</taxon>
        <taxon>Desulfobacterales</taxon>
        <taxon>Desulfobacteraceae</taxon>
        <taxon>Desulforapulum</taxon>
    </lineage>
</organism>
<dbReference type="Proteomes" id="UP000000442">
    <property type="component" value="Chromosome"/>
</dbReference>
<evidence type="ECO:0000313" key="3">
    <source>
        <dbReference type="EMBL" id="ACN15522.1"/>
    </source>
</evidence>
<keyword evidence="3" id="KW-0808">Transferase</keyword>
<proteinExistence type="predicted"/>
<dbReference type="EC" id="2.4.1.14" evidence="3"/>
<dbReference type="KEGG" id="dat:HRM2_24280"/>
<feature type="domain" description="Sucrose phosphatase-like" evidence="2">
    <location>
        <begin position="51"/>
        <end position="318"/>
    </location>
</feature>
<keyword evidence="1 3" id="KW-0378">Hydrolase</keyword>
<accession>C0QFV4</accession>
<dbReference type="PANTHER" id="PTHR46521:SF4">
    <property type="entry name" value="SUCROSE-PHOSPHATASE 2-RELATED"/>
    <property type="match status" value="1"/>
</dbReference>
<dbReference type="AlphaFoldDB" id="C0QFV4"/>
<dbReference type="Pfam" id="PF05116">
    <property type="entry name" value="S6PP"/>
    <property type="match status" value="1"/>
</dbReference>
<dbReference type="InterPro" id="IPR023214">
    <property type="entry name" value="HAD_sf"/>
</dbReference>